<dbReference type="InterPro" id="IPR013321">
    <property type="entry name" value="Arc_rbn_hlx_hlx"/>
</dbReference>
<dbReference type="InterPro" id="IPR010985">
    <property type="entry name" value="Ribbon_hlx_hlx"/>
</dbReference>
<dbReference type="AlphaFoldDB" id="A0A5B8M820"/>
<organism evidence="1 2">
    <name type="scientific">Humibacter ginsenosidimutans</name>
    <dbReference type="NCBI Taxonomy" id="2599293"/>
    <lineage>
        <taxon>Bacteria</taxon>
        <taxon>Bacillati</taxon>
        <taxon>Actinomycetota</taxon>
        <taxon>Actinomycetes</taxon>
        <taxon>Micrococcales</taxon>
        <taxon>Microbacteriaceae</taxon>
        <taxon>Humibacter</taxon>
    </lineage>
</organism>
<reference evidence="1 2" key="1">
    <citation type="submission" date="2019-07" db="EMBL/GenBank/DDBJ databases">
        <title>Full genome sequence of Humibacter sp. WJ7-1.</title>
        <authorList>
            <person name="Im W.-T."/>
        </authorList>
    </citation>
    <scope>NUCLEOTIDE SEQUENCE [LARGE SCALE GENOMIC DNA]</scope>
    <source>
        <strain evidence="1 2">WJ7-1</strain>
    </source>
</reference>
<dbReference type="OrthoDB" id="5193907at2"/>
<dbReference type="Pfam" id="PF05534">
    <property type="entry name" value="HicB"/>
    <property type="match status" value="1"/>
</dbReference>
<dbReference type="Proteomes" id="UP000320216">
    <property type="component" value="Chromosome"/>
</dbReference>
<name>A0A5B8M820_9MICO</name>
<evidence type="ECO:0000313" key="2">
    <source>
        <dbReference type="Proteomes" id="UP000320216"/>
    </source>
</evidence>
<dbReference type="SUPFAM" id="SSF47598">
    <property type="entry name" value="Ribbon-helix-helix"/>
    <property type="match status" value="1"/>
</dbReference>
<accession>A0A5B8M820</accession>
<evidence type="ECO:0000313" key="1">
    <source>
        <dbReference type="EMBL" id="QDZ15742.1"/>
    </source>
</evidence>
<dbReference type="Gene3D" id="1.10.1220.10">
    <property type="entry name" value="Met repressor-like"/>
    <property type="match status" value="1"/>
</dbReference>
<dbReference type="InterPro" id="IPR008651">
    <property type="entry name" value="Uncharacterised_HicB"/>
</dbReference>
<dbReference type="RefSeq" id="WP_146321776.1">
    <property type="nucleotide sequence ID" value="NZ_CP042305.1"/>
</dbReference>
<gene>
    <name evidence="1" type="ORF">FPZ11_14110</name>
</gene>
<keyword evidence="2" id="KW-1185">Reference proteome</keyword>
<dbReference type="EMBL" id="CP042305">
    <property type="protein sequence ID" value="QDZ15742.1"/>
    <property type="molecule type" value="Genomic_DNA"/>
</dbReference>
<sequence>MELGRYVDELQHQLAAAAAAGTDETRETAGRLTTALDAAARLMLLEALGGAAAEITAELAPGSVEVRLRGREPEFVVTPAPNWDSAPEPAAVAAPEASTPVDGEEGATIRTTLRLPDELKTRVEAAAARDGVSVNTWLVRAIAATLDGGTRRTISFETNGKRVTGWVR</sequence>
<protein>
    <submittedName>
        <fullName evidence="1">Toxin-antitoxin system HicB family antitoxin</fullName>
    </submittedName>
</protein>
<dbReference type="GO" id="GO:0006355">
    <property type="term" value="P:regulation of DNA-templated transcription"/>
    <property type="evidence" value="ECO:0007669"/>
    <property type="project" value="InterPro"/>
</dbReference>
<dbReference type="KEGG" id="huw:FPZ11_14110"/>
<proteinExistence type="predicted"/>